<feature type="region of interest" description="Disordered" evidence="1">
    <location>
        <begin position="1"/>
        <end position="34"/>
    </location>
</feature>
<dbReference type="Proteomes" id="UP000693970">
    <property type="component" value="Unassembled WGS sequence"/>
</dbReference>
<keyword evidence="3" id="KW-1185">Reference proteome</keyword>
<feature type="compositionally biased region" description="Polar residues" evidence="1">
    <location>
        <begin position="1"/>
        <end position="28"/>
    </location>
</feature>
<protein>
    <submittedName>
        <fullName evidence="2">Uncharacterized protein</fullName>
    </submittedName>
</protein>
<feature type="compositionally biased region" description="Polar residues" evidence="1">
    <location>
        <begin position="49"/>
        <end position="72"/>
    </location>
</feature>
<gene>
    <name evidence="2" type="ORF">IV203_015557</name>
</gene>
<reference evidence="2" key="2">
    <citation type="submission" date="2021-04" db="EMBL/GenBank/DDBJ databases">
        <authorList>
            <person name="Podell S."/>
        </authorList>
    </citation>
    <scope>NUCLEOTIDE SEQUENCE</scope>
    <source>
        <strain evidence="2">Hildebrandi</strain>
    </source>
</reference>
<evidence type="ECO:0000313" key="3">
    <source>
        <dbReference type="Proteomes" id="UP000693970"/>
    </source>
</evidence>
<organism evidence="2 3">
    <name type="scientific">Nitzschia inconspicua</name>
    <dbReference type="NCBI Taxonomy" id="303405"/>
    <lineage>
        <taxon>Eukaryota</taxon>
        <taxon>Sar</taxon>
        <taxon>Stramenopiles</taxon>
        <taxon>Ochrophyta</taxon>
        <taxon>Bacillariophyta</taxon>
        <taxon>Bacillariophyceae</taxon>
        <taxon>Bacillariophycidae</taxon>
        <taxon>Bacillariales</taxon>
        <taxon>Bacillariaceae</taxon>
        <taxon>Nitzschia</taxon>
    </lineage>
</organism>
<proteinExistence type="predicted"/>
<comment type="caution">
    <text evidence="2">The sequence shown here is derived from an EMBL/GenBank/DDBJ whole genome shotgun (WGS) entry which is preliminary data.</text>
</comment>
<dbReference type="AlphaFoldDB" id="A0A9K3LCE5"/>
<reference evidence="2" key="1">
    <citation type="journal article" date="2021" name="Sci. Rep.">
        <title>Diploid genomic architecture of Nitzschia inconspicua, an elite biomass production diatom.</title>
        <authorList>
            <person name="Oliver A."/>
            <person name="Podell S."/>
            <person name="Pinowska A."/>
            <person name="Traller J.C."/>
            <person name="Smith S.R."/>
            <person name="McClure R."/>
            <person name="Beliaev A."/>
            <person name="Bohutskyi P."/>
            <person name="Hill E.A."/>
            <person name="Rabines A."/>
            <person name="Zheng H."/>
            <person name="Allen L.Z."/>
            <person name="Kuo A."/>
            <person name="Grigoriev I.V."/>
            <person name="Allen A.E."/>
            <person name="Hazlebeck D."/>
            <person name="Allen E.E."/>
        </authorList>
    </citation>
    <scope>NUCLEOTIDE SEQUENCE</scope>
    <source>
        <strain evidence="2">Hildebrandi</strain>
    </source>
</reference>
<evidence type="ECO:0000256" key="1">
    <source>
        <dbReference type="SAM" id="MobiDB-lite"/>
    </source>
</evidence>
<feature type="compositionally biased region" description="Low complexity" evidence="1">
    <location>
        <begin position="88"/>
        <end position="102"/>
    </location>
</feature>
<feature type="region of interest" description="Disordered" evidence="1">
    <location>
        <begin position="47"/>
        <end position="116"/>
    </location>
</feature>
<accession>A0A9K3LCE5</accession>
<dbReference type="EMBL" id="JAGRRH010000014">
    <property type="protein sequence ID" value="KAG7358968.1"/>
    <property type="molecule type" value="Genomic_DNA"/>
</dbReference>
<evidence type="ECO:0000313" key="2">
    <source>
        <dbReference type="EMBL" id="KAG7358968.1"/>
    </source>
</evidence>
<sequence length="116" mass="12672">MNKSNTSNTEPRSSDTVEVDEPSTSGFQDSMDVQRLNLENDYDRAAAEVNNTSHTSPSMTKENVQDSQSSILESWFELEDDGDIGQVSSTASSHTTPTTHTPLQLQGSRMHPPGSK</sequence>
<name>A0A9K3LCE5_9STRA</name>